<dbReference type="KEGG" id="tep:TepRe1_2624"/>
<evidence type="ECO:0000256" key="1">
    <source>
        <dbReference type="SAM" id="Phobius"/>
    </source>
</evidence>
<keyword evidence="1" id="KW-0812">Transmembrane</keyword>
<feature type="transmembrane region" description="Helical" evidence="1">
    <location>
        <begin position="114"/>
        <end position="132"/>
    </location>
</feature>
<feature type="transmembrane region" description="Helical" evidence="1">
    <location>
        <begin position="212"/>
        <end position="233"/>
    </location>
</feature>
<dbReference type="EMBL" id="HF563609">
    <property type="protein sequence ID" value="CDI41093.1"/>
    <property type="molecule type" value="Genomic_DNA"/>
</dbReference>
<dbReference type="STRING" id="1209989.TepRe1_2624"/>
<keyword evidence="1" id="KW-0472">Membrane</keyword>
<dbReference type="KEGG" id="tae:TepiRe1_2832"/>
<evidence type="ECO:0000313" key="2">
    <source>
        <dbReference type="EMBL" id="CDI41093.1"/>
    </source>
</evidence>
<protein>
    <submittedName>
        <fullName evidence="2">Uncharacterized membrane protein-like protein</fullName>
    </submittedName>
</protein>
<dbReference type="Proteomes" id="UP000010802">
    <property type="component" value="Chromosome"/>
</dbReference>
<feature type="transmembrane region" description="Helical" evidence="1">
    <location>
        <begin position="40"/>
        <end position="58"/>
    </location>
</feature>
<name>F4LV75_TEPAE</name>
<feature type="transmembrane region" description="Helical" evidence="1">
    <location>
        <begin position="87"/>
        <end position="108"/>
    </location>
</feature>
<keyword evidence="1" id="KW-1133">Transmembrane helix</keyword>
<dbReference type="InterPro" id="IPR038728">
    <property type="entry name" value="YkvI-like"/>
</dbReference>
<dbReference type="PANTHER" id="PTHR37814">
    <property type="entry name" value="CONSERVED MEMBRANE PROTEIN"/>
    <property type="match status" value="1"/>
</dbReference>
<feature type="transmembrane region" description="Helical" evidence="1">
    <location>
        <begin position="184"/>
        <end position="205"/>
    </location>
</feature>
<feature type="transmembrane region" description="Helical" evidence="1">
    <location>
        <begin position="258"/>
        <end position="283"/>
    </location>
</feature>
<keyword evidence="3" id="KW-1185">Reference proteome</keyword>
<proteinExistence type="predicted"/>
<accession>F4LV75</accession>
<dbReference type="OrthoDB" id="4424890at2"/>
<dbReference type="eggNOG" id="COG3949">
    <property type="taxonomic scope" value="Bacteria"/>
</dbReference>
<dbReference type="RefSeq" id="WP_013779641.1">
    <property type="nucleotide sequence ID" value="NC_015519.1"/>
</dbReference>
<dbReference type="HOGENOM" id="CLU_043930_0_0_9"/>
<feature type="transmembrane region" description="Helical" evidence="1">
    <location>
        <begin position="144"/>
        <end position="164"/>
    </location>
</feature>
<feature type="transmembrane region" description="Helical" evidence="1">
    <location>
        <begin position="12"/>
        <end position="34"/>
    </location>
</feature>
<reference evidence="3" key="1">
    <citation type="journal article" date="2013" name="Genome Announc.">
        <title>First genome sequence of a syntrophic acetate-oxidizing bacterium, Tepidanaerobacter acetatoxydans strain Re1.</title>
        <authorList>
            <person name="Manzoor S."/>
            <person name="Bongcam-Rudloff E."/>
            <person name="Schnurer A."/>
            <person name="Muller B."/>
        </authorList>
    </citation>
    <scope>NUCLEOTIDE SEQUENCE [LARGE SCALE GENOMIC DNA]</scope>
    <source>
        <strain evidence="3">Re1</strain>
    </source>
</reference>
<dbReference type="AlphaFoldDB" id="F4LV75"/>
<evidence type="ECO:0000313" key="3">
    <source>
        <dbReference type="Proteomes" id="UP000010802"/>
    </source>
</evidence>
<feature type="transmembrane region" description="Helical" evidence="1">
    <location>
        <begin position="320"/>
        <end position="341"/>
    </location>
</feature>
<gene>
    <name evidence="2" type="ordered locus">TEPIRE1_2832</name>
</gene>
<sequence length="346" mass="38082">MNFNDEISLGAIYIGALIGAGFASGQEIMSFFTIYGKKGLLGIITAAILFFLFGYFILRQAIRLQSQCAEDVLLQIGKGRLMFIIDIYMDIFCLAGYYIMLSGCGAVLKECMNFDYILTVLILNIAIVMCLKNGVSSLARLNKLLVSIMIIITLFIGFCCLKKNPDILSCIKTLPSEKGWLASSLIYVSYNITLALVVLSSLGTYTNRESAALGAAIIGALGLMAMAVVMWLITSVNYASLSTGVQIPLLWVARQYHYLLYLISILVLLSAMLTTALSLGFSFSRGFAHRFGINYRNALNLLFIGIPLTKFSFASLINKIYPLFGIIGIFFGILLVIRRVLSIKIE</sequence>
<dbReference type="PANTHER" id="PTHR37814:SF1">
    <property type="entry name" value="MEMBRANE PROTEIN"/>
    <property type="match status" value="1"/>
</dbReference>
<feature type="transmembrane region" description="Helical" evidence="1">
    <location>
        <begin position="295"/>
        <end position="314"/>
    </location>
</feature>
<organism evidence="2 3">
    <name type="scientific">Tepidanaerobacter acetatoxydans (strain DSM 21804 / JCM 16047 / Re1)</name>
    <dbReference type="NCBI Taxonomy" id="1209989"/>
    <lineage>
        <taxon>Bacteria</taxon>
        <taxon>Bacillati</taxon>
        <taxon>Bacillota</taxon>
        <taxon>Clostridia</taxon>
        <taxon>Thermosediminibacterales</taxon>
        <taxon>Tepidanaerobacteraceae</taxon>
        <taxon>Tepidanaerobacter</taxon>
    </lineage>
</organism>